<dbReference type="EMBL" id="CP047616">
    <property type="protein sequence ID" value="QIW53715.1"/>
    <property type="molecule type" value="Genomic_DNA"/>
</dbReference>
<dbReference type="Pfam" id="PF11372">
    <property type="entry name" value="DUF3173"/>
    <property type="match status" value="1"/>
</dbReference>
<dbReference type="InterPro" id="IPR021512">
    <property type="entry name" value="DUF3173"/>
</dbReference>
<protein>
    <submittedName>
        <fullName evidence="1">DUF3173 domain-containing protein</fullName>
    </submittedName>
</protein>
<reference evidence="1 2" key="1">
    <citation type="submission" date="2019-12" db="EMBL/GenBank/DDBJ databases">
        <title>Whole genome sequences of Lactococcus raffinolactis strains isolated from sewage.</title>
        <authorList>
            <person name="Ybazeta G."/>
            <person name="Ross M."/>
            <person name="Brabant-Kirwan D."/>
            <person name="Saleh M."/>
            <person name="Dillon J.A."/>
            <person name="Splinter K."/>
            <person name="Nokhbeh R."/>
        </authorList>
    </citation>
    <scope>NUCLEOTIDE SEQUENCE [LARGE SCALE GENOMIC DNA]</scope>
    <source>
        <strain evidence="1 2">Lr_19_5</strain>
    </source>
</reference>
<proteinExistence type="predicted"/>
<dbReference type="Proteomes" id="UP000501945">
    <property type="component" value="Chromosome"/>
</dbReference>
<organism evidence="1 2">
    <name type="scientific">Pseudolactococcus raffinolactis</name>
    <dbReference type="NCBI Taxonomy" id="1366"/>
    <lineage>
        <taxon>Bacteria</taxon>
        <taxon>Bacillati</taxon>
        <taxon>Bacillota</taxon>
        <taxon>Bacilli</taxon>
        <taxon>Lactobacillales</taxon>
        <taxon>Streptococcaceae</taxon>
        <taxon>Pseudolactococcus</taxon>
    </lineage>
</organism>
<evidence type="ECO:0000313" key="2">
    <source>
        <dbReference type="Proteomes" id="UP000501945"/>
    </source>
</evidence>
<name>A0A6H0UH85_9LACT</name>
<dbReference type="RefSeq" id="WP_167838700.1">
    <property type="nucleotide sequence ID" value="NZ_CP047616.1"/>
</dbReference>
<accession>A0A6H0UH85</accession>
<evidence type="ECO:0000313" key="1">
    <source>
        <dbReference type="EMBL" id="QIW53715.1"/>
    </source>
</evidence>
<gene>
    <name evidence="1" type="ORF">GU336_05935</name>
</gene>
<sequence>MKNNYCVTKKYLVESVGFKEHTASDIVRQAKVKMVELGYPMYSNRRLGIVPTRIVEEIIGFSISSNLEVEKHDK</sequence>
<dbReference type="AlphaFoldDB" id="A0A6H0UH85"/>